<reference evidence="3 4" key="1">
    <citation type="submission" date="2020-08" db="EMBL/GenBank/DDBJ databases">
        <title>The Agave Microbiome: Exploring the role of microbial communities in plant adaptations to desert environments.</title>
        <authorList>
            <person name="Partida-Martinez L.P."/>
        </authorList>
    </citation>
    <scope>NUCLEOTIDE SEQUENCE [LARGE SCALE GENOMIC DNA]</scope>
    <source>
        <strain evidence="3 4">RAS26</strain>
    </source>
</reference>
<accession>A0A7W4UFY2</accession>
<comment type="caution">
    <text evidence="3">The sequence shown here is derived from an EMBL/GenBank/DDBJ whole genome shotgun (WGS) entry which is preliminary data.</text>
</comment>
<feature type="domain" description="IPT/TIG" evidence="2">
    <location>
        <begin position="39"/>
        <end position="113"/>
    </location>
</feature>
<feature type="chain" id="PRO_5030560151" description="IPT/TIG domain-containing protein" evidence="1">
    <location>
        <begin position="25"/>
        <end position="496"/>
    </location>
</feature>
<proteinExistence type="predicted"/>
<dbReference type="InterPro" id="IPR013783">
    <property type="entry name" value="Ig-like_fold"/>
</dbReference>
<protein>
    <recommendedName>
        <fullName evidence="2">IPT/TIG domain-containing protein</fullName>
    </recommendedName>
</protein>
<gene>
    <name evidence="3" type="ORF">FHR80_002342</name>
</gene>
<reference evidence="3 4" key="2">
    <citation type="submission" date="2020-08" db="EMBL/GenBank/DDBJ databases">
        <authorList>
            <person name="Partida-Martinez L."/>
            <person name="Huntemann M."/>
            <person name="Clum A."/>
            <person name="Wang J."/>
            <person name="Palaniappan K."/>
            <person name="Ritter S."/>
            <person name="Chen I.-M."/>
            <person name="Stamatis D."/>
            <person name="Reddy T."/>
            <person name="O'Malley R."/>
            <person name="Daum C."/>
            <person name="Shapiro N."/>
            <person name="Ivanova N."/>
            <person name="Kyrpides N."/>
            <person name="Woyke T."/>
        </authorList>
    </citation>
    <scope>NUCLEOTIDE SEQUENCE [LARGE SCALE GENOMIC DNA]</scope>
    <source>
        <strain evidence="3 4">RAS26</strain>
    </source>
</reference>
<feature type="signal peptide" evidence="1">
    <location>
        <begin position="1"/>
        <end position="24"/>
    </location>
</feature>
<dbReference type="GO" id="GO:0005975">
    <property type="term" value="P:carbohydrate metabolic process"/>
    <property type="evidence" value="ECO:0007669"/>
    <property type="project" value="UniProtKB-ARBA"/>
</dbReference>
<dbReference type="InterPro" id="IPR002909">
    <property type="entry name" value="IPT_dom"/>
</dbReference>
<evidence type="ECO:0000313" key="3">
    <source>
        <dbReference type="EMBL" id="MBB2923417.1"/>
    </source>
</evidence>
<evidence type="ECO:0000256" key="1">
    <source>
        <dbReference type="SAM" id="SignalP"/>
    </source>
</evidence>
<keyword evidence="1" id="KW-0732">Signal</keyword>
<dbReference type="AlphaFoldDB" id="A0A7W4UFY2"/>
<evidence type="ECO:0000313" key="4">
    <source>
        <dbReference type="Proteomes" id="UP000518206"/>
    </source>
</evidence>
<dbReference type="SUPFAM" id="SSF81296">
    <property type="entry name" value="E set domains"/>
    <property type="match status" value="1"/>
</dbReference>
<dbReference type="RefSeq" id="WP_183296263.1">
    <property type="nucleotide sequence ID" value="NZ_JACHVX010000003.1"/>
</dbReference>
<dbReference type="InterPro" id="IPR014756">
    <property type="entry name" value="Ig_E-set"/>
</dbReference>
<dbReference type="CDD" id="cd00102">
    <property type="entry name" value="IPT"/>
    <property type="match status" value="1"/>
</dbReference>
<dbReference type="Gene3D" id="2.60.40.10">
    <property type="entry name" value="Immunoglobulins"/>
    <property type="match status" value="1"/>
</dbReference>
<dbReference type="Proteomes" id="UP000518206">
    <property type="component" value="Unassembled WGS sequence"/>
</dbReference>
<name>A0A7W4UFY2_9CELL</name>
<organism evidence="3 4">
    <name type="scientific">Cellulomonas cellasea</name>
    <dbReference type="NCBI Taxonomy" id="43670"/>
    <lineage>
        <taxon>Bacteria</taxon>
        <taxon>Bacillati</taxon>
        <taxon>Actinomycetota</taxon>
        <taxon>Actinomycetes</taxon>
        <taxon>Micrococcales</taxon>
        <taxon>Cellulomonadaceae</taxon>
        <taxon>Cellulomonas</taxon>
    </lineage>
</organism>
<dbReference type="Pfam" id="PF01833">
    <property type="entry name" value="TIG"/>
    <property type="match status" value="1"/>
</dbReference>
<sequence>MPRIHGRAAAVLLVLCTAVLGATAAIAPAAAEVEAVIRITDVSPRWGSTSGGDVVTITGSGFSGVTGAYGNIGSSGFDFSDVRVISDTEVRIVTPPGMTGLAYLALVRGSVHARADGMPFWFRPVLAESPERVLPPTTVRPGAPVCRRWEDWPGVDTTQSQVAVLNVTTVSPRSPGFALVFPDYGIGVPNASTVNFLPGADVANVTVVPLYPDIPICVAAPATPGVVIVDLLTAAARDDGRIDSGFPFRRIDTRPGSGIGDVQGALPAHVRVPGTIAGNSAQSRALLANVTVSNAPAPGNLRVFPHGRPLPGTSVANYLPGADRATAAVIVVDENQRADLFSSSPAARGTDVIVDVYGELLLHESGFVPAAERVVDTRTGLGAPRAPLPGVRDGSFLRLPVDSLGAPRTAYGAILSVIASNPTGPGHLRVHAEQTPGGSPPPLTSNLNYIPGVDSSNLVWVDLWEGGDVAFSSWQGVGSRTDLVVDVVGYLSTAGG</sequence>
<dbReference type="EMBL" id="JACHVX010000003">
    <property type="protein sequence ID" value="MBB2923417.1"/>
    <property type="molecule type" value="Genomic_DNA"/>
</dbReference>
<evidence type="ECO:0000259" key="2">
    <source>
        <dbReference type="Pfam" id="PF01833"/>
    </source>
</evidence>